<dbReference type="SMART" id="SM00354">
    <property type="entry name" value="HTH_LACI"/>
    <property type="match status" value="1"/>
</dbReference>
<dbReference type="Proteomes" id="UP001500416">
    <property type="component" value="Unassembled WGS sequence"/>
</dbReference>
<organism evidence="5 6">
    <name type="scientific">Saccharothrix mutabilis subsp. mutabilis</name>
    <dbReference type="NCBI Taxonomy" id="66855"/>
    <lineage>
        <taxon>Bacteria</taxon>
        <taxon>Bacillati</taxon>
        <taxon>Actinomycetota</taxon>
        <taxon>Actinomycetes</taxon>
        <taxon>Pseudonocardiales</taxon>
        <taxon>Pseudonocardiaceae</taxon>
        <taxon>Saccharothrix</taxon>
    </lineage>
</organism>
<keyword evidence="1" id="KW-0805">Transcription regulation</keyword>
<name>A0ABP3DM94_9PSEU</name>
<evidence type="ECO:0000256" key="3">
    <source>
        <dbReference type="ARBA" id="ARBA00023163"/>
    </source>
</evidence>
<dbReference type="InterPro" id="IPR000843">
    <property type="entry name" value="HTH_LacI"/>
</dbReference>
<evidence type="ECO:0000259" key="4">
    <source>
        <dbReference type="PROSITE" id="PS50932"/>
    </source>
</evidence>
<gene>
    <name evidence="5" type="ORF">GCM10010492_36100</name>
</gene>
<reference evidence="6" key="1">
    <citation type="journal article" date="2019" name="Int. J. Syst. Evol. Microbiol.">
        <title>The Global Catalogue of Microorganisms (GCM) 10K type strain sequencing project: providing services to taxonomists for standard genome sequencing and annotation.</title>
        <authorList>
            <consortium name="The Broad Institute Genomics Platform"/>
            <consortium name="The Broad Institute Genome Sequencing Center for Infectious Disease"/>
            <person name="Wu L."/>
            <person name="Ma J."/>
        </authorList>
    </citation>
    <scope>NUCLEOTIDE SEQUENCE [LARGE SCALE GENOMIC DNA]</scope>
    <source>
        <strain evidence="6">JCM 3380</strain>
    </source>
</reference>
<accession>A0ABP3DM94</accession>
<evidence type="ECO:0000256" key="1">
    <source>
        <dbReference type="ARBA" id="ARBA00023015"/>
    </source>
</evidence>
<dbReference type="PROSITE" id="PS50932">
    <property type="entry name" value="HTH_LACI_2"/>
    <property type="match status" value="1"/>
</dbReference>
<dbReference type="Pfam" id="PF13377">
    <property type="entry name" value="Peripla_BP_3"/>
    <property type="match status" value="1"/>
</dbReference>
<dbReference type="Gene3D" id="1.10.260.40">
    <property type="entry name" value="lambda repressor-like DNA-binding domains"/>
    <property type="match status" value="1"/>
</dbReference>
<dbReference type="SUPFAM" id="SSF53822">
    <property type="entry name" value="Periplasmic binding protein-like I"/>
    <property type="match status" value="1"/>
</dbReference>
<dbReference type="CDD" id="cd06267">
    <property type="entry name" value="PBP1_LacI_sugar_binding-like"/>
    <property type="match status" value="1"/>
</dbReference>
<dbReference type="InterPro" id="IPR028082">
    <property type="entry name" value="Peripla_BP_I"/>
</dbReference>
<dbReference type="InterPro" id="IPR010982">
    <property type="entry name" value="Lambda_DNA-bd_dom_sf"/>
</dbReference>
<dbReference type="SUPFAM" id="SSF47413">
    <property type="entry name" value="lambda repressor-like DNA-binding domains"/>
    <property type="match status" value="1"/>
</dbReference>
<dbReference type="Gene3D" id="3.40.50.2300">
    <property type="match status" value="2"/>
</dbReference>
<keyword evidence="6" id="KW-1185">Reference proteome</keyword>
<dbReference type="GO" id="GO:0003677">
    <property type="term" value="F:DNA binding"/>
    <property type="evidence" value="ECO:0007669"/>
    <property type="project" value="UniProtKB-KW"/>
</dbReference>
<evidence type="ECO:0000313" key="5">
    <source>
        <dbReference type="EMBL" id="GAA0234045.1"/>
    </source>
</evidence>
<keyword evidence="3" id="KW-0804">Transcription</keyword>
<dbReference type="PANTHER" id="PTHR30146">
    <property type="entry name" value="LACI-RELATED TRANSCRIPTIONAL REPRESSOR"/>
    <property type="match status" value="1"/>
</dbReference>
<dbReference type="EMBL" id="BAAABU010000007">
    <property type="protein sequence ID" value="GAA0234045.1"/>
    <property type="molecule type" value="Genomic_DNA"/>
</dbReference>
<evidence type="ECO:0000256" key="2">
    <source>
        <dbReference type="ARBA" id="ARBA00023125"/>
    </source>
</evidence>
<dbReference type="CDD" id="cd01392">
    <property type="entry name" value="HTH_LacI"/>
    <property type="match status" value="1"/>
</dbReference>
<evidence type="ECO:0000313" key="6">
    <source>
        <dbReference type="Proteomes" id="UP001500416"/>
    </source>
</evidence>
<sequence>MTSRQVTLVEVAKQAGVSLATASRVLNGSTRQVSDELRERVVGTARRLGYLPNASAQALARNSSALVGLLVHDIADPYFSSIAAGVTRVAEEAGLVVVLGTTGRDPGREVDLLHTLRAHRARAVVIAGSRTTDRATAARLADEIAAFTAQGGRVAAVSQAKLGVDTVVPGNRTGARALAVALADLGHQRFAVLAGPQDLVVAKDRLAGFRAGLAERDLPDPVVVHGDFTRDGGYTAAQRLIAADTGATCVFAVNDVMAMGAMAALRDHGLRVPEDVSIAGFDDIPTLRDLAPGLSTVRLPLEDMGERAARLVLEDAPGARTVRVTGEVVLRASTSSPSATGLR</sequence>
<dbReference type="PROSITE" id="PS00356">
    <property type="entry name" value="HTH_LACI_1"/>
    <property type="match status" value="1"/>
</dbReference>
<proteinExistence type="predicted"/>
<dbReference type="InterPro" id="IPR046335">
    <property type="entry name" value="LacI/GalR-like_sensor"/>
</dbReference>
<keyword evidence="2 5" id="KW-0238">DNA-binding</keyword>
<protein>
    <submittedName>
        <fullName evidence="5">LacI family DNA-binding transcriptional regulator</fullName>
    </submittedName>
</protein>
<dbReference type="RefSeq" id="WP_343934998.1">
    <property type="nucleotide sequence ID" value="NZ_BAAABU010000007.1"/>
</dbReference>
<dbReference type="PANTHER" id="PTHR30146:SF153">
    <property type="entry name" value="LACTOSE OPERON REPRESSOR"/>
    <property type="match status" value="1"/>
</dbReference>
<comment type="caution">
    <text evidence="5">The sequence shown here is derived from an EMBL/GenBank/DDBJ whole genome shotgun (WGS) entry which is preliminary data.</text>
</comment>
<feature type="domain" description="HTH lacI-type" evidence="4">
    <location>
        <begin position="6"/>
        <end position="61"/>
    </location>
</feature>
<dbReference type="Pfam" id="PF00356">
    <property type="entry name" value="LacI"/>
    <property type="match status" value="1"/>
</dbReference>